<name>A0A4U1MFZ5_9BACL</name>
<evidence type="ECO:0000313" key="2">
    <source>
        <dbReference type="EMBL" id="TKD69200.1"/>
    </source>
</evidence>
<evidence type="ECO:0000256" key="1">
    <source>
        <dbReference type="RuleBase" id="RU362001"/>
    </source>
</evidence>
<dbReference type="EMBL" id="SWFM01000004">
    <property type="protein sequence ID" value="TKD69200.1"/>
    <property type="molecule type" value="Genomic_DNA"/>
</dbReference>
<dbReference type="InterPro" id="IPR036689">
    <property type="entry name" value="ESAT-6-like_sf"/>
</dbReference>
<comment type="similarity">
    <text evidence="1">Belongs to the WXG100 family.</text>
</comment>
<dbReference type="InterPro" id="IPR010310">
    <property type="entry name" value="T7SS_ESAT-6-like"/>
</dbReference>
<reference evidence="2 3" key="1">
    <citation type="submission" date="2019-04" db="EMBL/GenBank/DDBJ databases">
        <title>Genome sequence of Bacillus hwajinpoensis strain Y2.</title>
        <authorList>
            <person name="Fair J.L."/>
            <person name="Maclea K.S."/>
        </authorList>
    </citation>
    <scope>NUCLEOTIDE SEQUENCE [LARGE SCALE GENOMIC DNA]</scope>
    <source>
        <strain evidence="2 3">Y2</strain>
    </source>
</reference>
<dbReference type="Proteomes" id="UP000310541">
    <property type="component" value="Unassembled WGS sequence"/>
</dbReference>
<dbReference type="NCBIfam" id="TIGR03930">
    <property type="entry name" value="WXG100_ESAT6"/>
    <property type="match status" value="1"/>
</dbReference>
<organism evidence="2 3">
    <name type="scientific">Guptibacillus hwajinpoensis</name>
    <dbReference type="NCBI Taxonomy" id="208199"/>
    <lineage>
        <taxon>Bacteria</taxon>
        <taxon>Bacillati</taxon>
        <taxon>Bacillota</taxon>
        <taxon>Bacilli</taxon>
        <taxon>Bacillales</taxon>
        <taxon>Guptibacillaceae</taxon>
        <taxon>Guptibacillus</taxon>
    </lineage>
</organism>
<proteinExistence type="inferred from homology"/>
<comment type="caution">
    <text evidence="2">The sequence shown here is derived from an EMBL/GenBank/DDBJ whole genome shotgun (WGS) entry which is preliminary data.</text>
</comment>
<dbReference type="RefSeq" id="WP_136947871.1">
    <property type="nucleotide sequence ID" value="NZ_SWFM01000004.1"/>
</dbReference>
<evidence type="ECO:0000313" key="3">
    <source>
        <dbReference type="Proteomes" id="UP000310541"/>
    </source>
</evidence>
<sequence length="97" mass="10861">MAGQIRVTPEELVAMSNRYSTESGRVGEQIGNLDGMINELRDMWEGQSSVAFSEQYEALKPSFQQMQHLLEEISTQLRNTANSLEDADAQIANQIRG</sequence>
<dbReference type="SUPFAM" id="SSF140453">
    <property type="entry name" value="EsxAB dimer-like"/>
    <property type="match status" value="1"/>
</dbReference>
<dbReference type="Gene3D" id="1.10.287.1060">
    <property type="entry name" value="ESAT-6-like"/>
    <property type="match status" value="1"/>
</dbReference>
<dbReference type="OrthoDB" id="4978934at2"/>
<accession>A0A4U1MFZ5</accession>
<dbReference type="Pfam" id="PF06013">
    <property type="entry name" value="WXG100"/>
    <property type="match status" value="1"/>
</dbReference>
<protein>
    <recommendedName>
        <fullName evidence="1">ESAT-6-like protein</fullName>
    </recommendedName>
</protein>
<dbReference type="AlphaFoldDB" id="A0A4U1MFZ5"/>
<gene>
    <name evidence="2" type="ORF">FBF83_14445</name>
</gene>